<evidence type="ECO:0000256" key="6">
    <source>
        <dbReference type="ARBA" id="ARBA00023136"/>
    </source>
</evidence>
<dbReference type="AlphaFoldDB" id="A0A8D6SVV1"/>
<reference evidence="9 10" key="1">
    <citation type="submission" date="2020-04" db="EMBL/GenBank/DDBJ databases">
        <authorList>
            <consortium name="Genoscope - CEA"/>
            <person name="William W."/>
        </authorList>
    </citation>
    <scope>NUCLEOTIDE SEQUENCE [LARGE SCALE GENOMIC DNA]</scope>
    <source>
        <strain evidence="9 10">SG7</strain>
    </source>
</reference>
<feature type="transmembrane region" description="Helical" evidence="7">
    <location>
        <begin position="137"/>
        <end position="156"/>
    </location>
</feature>
<dbReference type="InterPro" id="IPR035952">
    <property type="entry name" value="Rhomboid-like_sf"/>
</dbReference>
<evidence type="ECO:0000256" key="4">
    <source>
        <dbReference type="ARBA" id="ARBA00022801"/>
    </source>
</evidence>
<sequence>MINFLLVGICILMFVISFFVPQLYYYFALWPNLVIHMPWQIITSIFMHANITHLLINMFVLFLFGTYLEKIIGSKKYLLIFLLSGIVGNLAYVIYAYITGDFIPSVGASGAIFGILGTLAVIAPNLRVVVFPLPIPVSIRIAVVLFALIDLILLPYSMKTGIAHITHLTGLITGIIFGLYLHKKYKHINDFI</sequence>
<dbReference type="GO" id="GO:0004252">
    <property type="term" value="F:serine-type endopeptidase activity"/>
    <property type="evidence" value="ECO:0007669"/>
    <property type="project" value="InterPro"/>
</dbReference>
<evidence type="ECO:0000256" key="5">
    <source>
        <dbReference type="ARBA" id="ARBA00022989"/>
    </source>
</evidence>
<dbReference type="Gene3D" id="1.20.1540.10">
    <property type="entry name" value="Rhomboid-like"/>
    <property type="match status" value="1"/>
</dbReference>
<dbReference type="InterPro" id="IPR022764">
    <property type="entry name" value="Peptidase_S54_rhomboid_dom"/>
</dbReference>
<dbReference type="KEGG" id="mesg:MLAUSG7_1607"/>
<evidence type="ECO:0000313" key="10">
    <source>
        <dbReference type="Proteomes" id="UP000679213"/>
    </source>
</evidence>
<feature type="domain" description="Peptidase S54 rhomboid" evidence="8">
    <location>
        <begin position="38"/>
        <end position="183"/>
    </location>
</feature>
<dbReference type="Pfam" id="PF01694">
    <property type="entry name" value="Rhomboid"/>
    <property type="match status" value="1"/>
</dbReference>
<dbReference type="InterPro" id="IPR050925">
    <property type="entry name" value="Rhomboid_protease_S54"/>
</dbReference>
<evidence type="ECO:0000256" key="7">
    <source>
        <dbReference type="SAM" id="Phobius"/>
    </source>
</evidence>
<feature type="transmembrane region" description="Helical" evidence="7">
    <location>
        <begin position="5"/>
        <end position="27"/>
    </location>
</feature>
<evidence type="ECO:0000256" key="1">
    <source>
        <dbReference type="ARBA" id="ARBA00004141"/>
    </source>
</evidence>
<comment type="similarity">
    <text evidence="2">Belongs to the peptidase S54 family.</text>
</comment>
<keyword evidence="5 7" id="KW-1133">Transmembrane helix</keyword>
<protein>
    <submittedName>
        <fullName evidence="9">Rhomboid family protein</fullName>
    </submittedName>
</protein>
<evidence type="ECO:0000256" key="3">
    <source>
        <dbReference type="ARBA" id="ARBA00022692"/>
    </source>
</evidence>
<dbReference type="Proteomes" id="UP000679213">
    <property type="component" value="Chromosome I"/>
</dbReference>
<comment type="subcellular location">
    <subcellularLocation>
        <location evidence="1">Membrane</location>
        <topology evidence="1">Multi-pass membrane protein</topology>
    </subcellularLocation>
</comment>
<dbReference type="GO" id="GO:0016020">
    <property type="term" value="C:membrane"/>
    <property type="evidence" value="ECO:0007669"/>
    <property type="project" value="UniProtKB-SubCell"/>
</dbReference>
<dbReference type="PANTHER" id="PTHR43731">
    <property type="entry name" value="RHOMBOID PROTEASE"/>
    <property type="match status" value="1"/>
</dbReference>
<feature type="transmembrane region" description="Helical" evidence="7">
    <location>
        <begin position="110"/>
        <end position="130"/>
    </location>
</feature>
<accession>A0A8D6SVV1</accession>
<dbReference type="SMART" id="SM01160">
    <property type="entry name" value="DUF1751"/>
    <property type="match status" value="1"/>
</dbReference>
<feature type="transmembrane region" description="Helical" evidence="7">
    <location>
        <begin position="162"/>
        <end position="181"/>
    </location>
</feature>
<gene>
    <name evidence="9" type="ORF">MLAUSG7_1607</name>
</gene>
<evidence type="ECO:0000259" key="8">
    <source>
        <dbReference type="Pfam" id="PF01694"/>
    </source>
</evidence>
<evidence type="ECO:0000313" key="9">
    <source>
        <dbReference type="EMBL" id="CAB3290158.1"/>
    </source>
</evidence>
<name>A0A8D6SVV1_9EURY</name>
<organism evidence="9 10">
    <name type="scientific">Methanocaldococcus lauensis</name>
    <dbReference type="NCBI Taxonomy" id="2546128"/>
    <lineage>
        <taxon>Archaea</taxon>
        <taxon>Methanobacteriati</taxon>
        <taxon>Methanobacteriota</taxon>
        <taxon>Methanomada group</taxon>
        <taxon>Methanococci</taxon>
        <taxon>Methanococcales</taxon>
        <taxon>Methanocaldococcaceae</taxon>
        <taxon>Methanocaldococcus</taxon>
    </lineage>
</organism>
<keyword evidence="3 7" id="KW-0812">Transmembrane</keyword>
<dbReference type="SUPFAM" id="SSF144091">
    <property type="entry name" value="Rhomboid-like"/>
    <property type="match status" value="1"/>
</dbReference>
<feature type="transmembrane region" description="Helical" evidence="7">
    <location>
        <begin position="39"/>
        <end position="65"/>
    </location>
</feature>
<keyword evidence="4" id="KW-0378">Hydrolase</keyword>
<feature type="transmembrane region" description="Helical" evidence="7">
    <location>
        <begin position="77"/>
        <end position="98"/>
    </location>
</feature>
<proteinExistence type="inferred from homology"/>
<dbReference type="PANTHER" id="PTHR43731:SF14">
    <property type="entry name" value="PRESENILIN-ASSOCIATED RHOMBOID-LIKE PROTEIN, MITOCHONDRIAL"/>
    <property type="match status" value="1"/>
</dbReference>
<keyword evidence="10" id="KW-1185">Reference proteome</keyword>
<keyword evidence="6 7" id="KW-0472">Membrane</keyword>
<evidence type="ECO:0000256" key="2">
    <source>
        <dbReference type="ARBA" id="ARBA00009045"/>
    </source>
</evidence>
<dbReference type="EMBL" id="LR792632">
    <property type="protein sequence ID" value="CAB3290158.1"/>
    <property type="molecule type" value="Genomic_DNA"/>
</dbReference>